<dbReference type="Pfam" id="PF00892">
    <property type="entry name" value="EamA"/>
    <property type="match status" value="2"/>
</dbReference>
<keyword evidence="6 7" id="KW-0472">Membrane</keyword>
<dbReference type="RefSeq" id="WP_315607170.1">
    <property type="nucleotide sequence ID" value="NZ_CP130318.1"/>
</dbReference>
<keyword evidence="3" id="KW-1003">Cell membrane</keyword>
<feature type="transmembrane region" description="Helical" evidence="7">
    <location>
        <begin position="182"/>
        <end position="201"/>
    </location>
</feature>
<evidence type="ECO:0000256" key="1">
    <source>
        <dbReference type="ARBA" id="ARBA00004651"/>
    </source>
</evidence>
<keyword evidence="4 7" id="KW-0812">Transmembrane</keyword>
<comment type="subcellular location">
    <subcellularLocation>
        <location evidence="1">Cell membrane</location>
        <topology evidence="1">Multi-pass membrane protein</topology>
    </subcellularLocation>
</comment>
<keyword evidence="10" id="KW-1185">Reference proteome</keyword>
<dbReference type="EMBL" id="CP130318">
    <property type="protein sequence ID" value="WNQ13390.1"/>
    <property type="molecule type" value="Genomic_DNA"/>
</dbReference>
<evidence type="ECO:0000313" key="10">
    <source>
        <dbReference type="Proteomes" id="UP001305702"/>
    </source>
</evidence>
<feature type="transmembrane region" description="Helical" evidence="7">
    <location>
        <begin position="97"/>
        <end position="116"/>
    </location>
</feature>
<evidence type="ECO:0000256" key="5">
    <source>
        <dbReference type="ARBA" id="ARBA00022989"/>
    </source>
</evidence>
<dbReference type="InterPro" id="IPR037185">
    <property type="entry name" value="EmrE-like"/>
</dbReference>
<feature type="transmembrane region" description="Helical" evidence="7">
    <location>
        <begin position="213"/>
        <end position="232"/>
    </location>
</feature>
<feature type="transmembrane region" description="Helical" evidence="7">
    <location>
        <begin position="123"/>
        <end position="141"/>
    </location>
</feature>
<keyword evidence="5 7" id="KW-1133">Transmembrane helix</keyword>
<comment type="similarity">
    <text evidence="2">Belongs to the EamA transporter family.</text>
</comment>
<feature type="domain" description="EamA" evidence="8">
    <location>
        <begin position="15"/>
        <end position="140"/>
    </location>
</feature>
<protein>
    <submittedName>
        <fullName evidence="9">DMT family transporter</fullName>
    </submittedName>
</protein>
<evidence type="ECO:0000256" key="2">
    <source>
        <dbReference type="ARBA" id="ARBA00007362"/>
    </source>
</evidence>
<sequence>MINRSRLQTAGLLTFLVLAWGISWPIYKIALAYTPPLLFSGMRTLFGGLLLAVFLWPRRSQIRWKSRWPIYVVSSLFNVILYYGLQTYGLRLVPSGLFSVLVYLQPVLVGLLAWLWLEEPMSLLKVAGLVLGFLGVTAVSLEGLHGPVAGLGIALALITGAGWAIGTVYVKKTSGRVDSMWLVALQFLIGGAVLTAAGSVTERWSSITWNLPYEAGLVFGIVIGISASWAVYFHLVNSGDASKVASFTFLVPLIAVGSGTLFLHERFTLNLILGLVLIVASIGLVNRKGKPAAGSKQRTVAAGESGGAGC</sequence>
<dbReference type="PANTHER" id="PTHR32322:SF18">
    <property type="entry name" value="S-ADENOSYLMETHIONINE_S-ADENOSYLHOMOCYSTEINE TRANSPORTER"/>
    <property type="match status" value="1"/>
</dbReference>
<dbReference type="AlphaFoldDB" id="A0AA96RFA8"/>
<accession>A0AA96RFA8</accession>
<dbReference type="Proteomes" id="UP001305702">
    <property type="component" value="Chromosome"/>
</dbReference>
<dbReference type="PANTHER" id="PTHR32322">
    <property type="entry name" value="INNER MEMBRANE TRANSPORTER"/>
    <property type="match status" value="1"/>
</dbReference>
<name>A0AA96RFA8_9BACL</name>
<evidence type="ECO:0000256" key="3">
    <source>
        <dbReference type="ARBA" id="ARBA00022475"/>
    </source>
</evidence>
<organism evidence="9 10">
    <name type="scientific">Paenibacillus aurantius</name>
    <dbReference type="NCBI Taxonomy" id="2918900"/>
    <lineage>
        <taxon>Bacteria</taxon>
        <taxon>Bacillati</taxon>
        <taxon>Bacillota</taxon>
        <taxon>Bacilli</taxon>
        <taxon>Bacillales</taxon>
        <taxon>Paenibacillaceae</taxon>
        <taxon>Paenibacillus</taxon>
    </lineage>
</organism>
<feature type="transmembrane region" description="Helical" evidence="7">
    <location>
        <begin position="68"/>
        <end position="85"/>
    </location>
</feature>
<evidence type="ECO:0000259" key="8">
    <source>
        <dbReference type="Pfam" id="PF00892"/>
    </source>
</evidence>
<feature type="transmembrane region" description="Helical" evidence="7">
    <location>
        <begin position="244"/>
        <end position="263"/>
    </location>
</feature>
<proteinExistence type="inferred from homology"/>
<evidence type="ECO:0000256" key="7">
    <source>
        <dbReference type="SAM" id="Phobius"/>
    </source>
</evidence>
<feature type="transmembrane region" description="Helical" evidence="7">
    <location>
        <begin position="147"/>
        <end position="170"/>
    </location>
</feature>
<feature type="domain" description="EamA" evidence="8">
    <location>
        <begin position="151"/>
        <end position="286"/>
    </location>
</feature>
<feature type="transmembrane region" description="Helical" evidence="7">
    <location>
        <begin position="37"/>
        <end position="56"/>
    </location>
</feature>
<gene>
    <name evidence="9" type="ORF">MJA45_10325</name>
</gene>
<dbReference type="KEGG" id="paun:MJA45_10325"/>
<reference evidence="9 10" key="1">
    <citation type="submission" date="2022-02" db="EMBL/GenBank/DDBJ databases">
        <title>Paenibacillus sp. MBLB1776 Whole Genome Shotgun Sequencing.</title>
        <authorList>
            <person name="Hwang C.Y."/>
            <person name="Cho E.-S."/>
            <person name="Seo M.-J."/>
        </authorList>
    </citation>
    <scope>NUCLEOTIDE SEQUENCE [LARGE SCALE GENOMIC DNA]</scope>
    <source>
        <strain evidence="9 10">MBLB1776</strain>
    </source>
</reference>
<dbReference type="GO" id="GO:0005886">
    <property type="term" value="C:plasma membrane"/>
    <property type="evidence" value="ECO:0007669"/>
    <property type="project" value="UniProtKB-SubCell"/>
</dbReference>
<dbReference type="SUPFAM" id="SSF103481">
    <property type="entry name" value="Multidrug resistance efflux transporter EmrE"/>
    <property type="match status" value="2"/>
</dbReference>
<evidence type="ECO:0000256" key="6">
    <source>
        <dbReference type="ARBA" id="ARBA00023136"/>
    </source>
</evidence>
<evidence type="ECO:0000313" key="9">
    <source>
        <dbReference type="EMBL" id="WNQ13390.1"/>
    </source>
</evidence>
<feature type="transmembrane region" description="Helical" evidence="7">
    <location>
        <begin position="269"/>
        <end position="286"/>
    </location>
</feature>
<evidence type="ECO:0000256" key="4">
    <source>
        <dbReference type="ARBA" id="ARBA00022692"/>
    </source>
</evidence>
<dbReference type="InterPro" id="IPR050638">
    <property type="entry name" value="AA-Vitamin_Transporters"/>
</dbReference>
<dbReference type="InterPro" id="IPR000620">
    <property type="entry name" value="EamA_dom"/>
</dbReference>